<organism evidence="6 7">
    <name type="scientific">Verminephrobacter aporrectodeae subsp. tuberculatae</name>
    <dbReference type="NCBI Taxonomy" id="1110392"/>
    <lineage>
        <taxon>Bacteria</taxon>
        <taxon>Pseudomonadati</taxon>
        <taxon>Pseudomonadota</taxon>
        <taxon>Betaproteobacteria</taxon>
        <taxon>Burkholderiales</taxon>
        <taxon>Comamonadaceae</taxon>
        <taxon>Verminephrobacter</taxon>
    </lineage>
</organism>
<dbReference type="Gene3D" id="1.10.10.10">
    <property type="entry name" value="Winged helix-like DNA-binding domain superfamily/Winged helix DNA-binding domain"/>
    <property type="match status" value="1"/>
</dbReference>
<keyword evidence="1 6" id="KW-0489">Methyltransferase</keyword>
<dbReference type="Pfam" id="PF08100">
    <property type="entry name" value="Dimerisation"/>
    <property type="match status" value="1"/>
</dbReference>
<dbReference type="InterPro" id="IPR001077">
    <property type="entry name" value="COMT_C"/>
</dbReference>
<dbReference type="Gene3D" id="3.40.50.150">
    <property type="entry name" value="Vaccinia Virus protein VP39"/>
    <property type="match status" value="1"/>
</dbReference>
<name>A0ABT3KXJ1_9BURK</name>
<dbReference type="GO" id="GO:0008168">
    <property type="term" value="F:methyltransferase activity"/>
    <property type="evidence" value="ECO:0007669"/>
    <property type="project" value="UniProtKB-KW"/>
</dbReference>
<dbReference type="SUPFAM" id="SSF46785">
    <property type="entry name" value="Winged helix' DNA-binding domain"/>
    <property type="match status" value="1"/>
</dbReference>
<dbReference type="PROSITE" id="PS51683">
    <property type="entry name" value="SAM_OMT_II"/>
    <property type="match status" value="1"/>
</dbReference>
<gene>
    <name evidence="6" type="ORF">D5039_18495</name>
</gene>
<feature type="domain" description="O-methyltransferase dimerisation" evidence="5">
    <location>
        <begin position="15"/>
        <end position="76"/>
    </location>
</feature>
<proteinExistence type="predicted"/>
<evidence type="ECO:0000259" key="4">
    <source>
        <dbReference type="Pfam" id="PF00891"/>
    </source>
</evidence>
<dbReference type="InterPro" id="IPR036388">
    <property type="entry name" value="WH-like_DNA-bd_sf"/>
</dbReference>
<dbReference type="PANTHER" id="PTHR43712:SF2">
    <property type="entry name" value="O-METHYLTRANSFERASE CICE"/>
    <property type="match status" value="1"/>
</dbReference>
<evidence type="ECO:0000256" key="3">
    <source>
        <dbReference type="ARBA" id="ARBA00022691"/>
    </source>
</evidence>
<evidence type="ECO:0000256" key="2">
    <source>
        <dbReference type="ARBA" id="ARBA00022679"/>
    </source>
</evidence>
<dbReference type="InterPro" id="IPR012967">
    <property type="entry name" value="COMT_dimerisation"/>
</dbReference>
<evidence type="ECO:0000259" key="5">
    <source>
        <dbReference type="Pfam" id="PF08100"/>
    </source>
</evidence>
<dbReference type="Proteomes" id="UP001208935">
    <property type="component" value="Unassembled WGS sequence"/>
</dbReference>
<keyword evidence="3" id="KW-0949">S-adenosyl-L-methionine</keyword>
<keyword evidence="2" id="KW-0808">Transferase</keyword>
<feature type="domain" description="O-methyltransferase C-terminal" evidence="4">
    <location>
        <begin position="148"/>
        <end position="295"/>
    </location>
</feature>
<keyword evidence="7" id="KW-1185">Reference proteome</keyword>
<dbReference type="InterPro" id="IPR029063">
    <property type="entry name" value="SAM-dependent_MTases_sf"/>
</dbReference>
<dbReference type="InterPro" id="IPR036390">
    <property type="entry name" value="WH_DNA-bd_sf"/>
</dbReference>
<dbReference type="CDD" id="cd02440">
    <property type="entry name" value="AdoMet_MTases"/>
    <property type="match status" value="1"/>
</dbReference>
<sequence>MEMNLDTIHPLQGCWDIALSSVKAHALDAAIQLGIFGFLKNPTTAEALAEFGHLDLANTGHLLDMLWSMEVLTRRGVGRSWVYGVDPKLAAFLVPGEDGYCGDALVHRLQSLRQFGAQLPNLLGDGAHVPQAPQAAGWAQAAEVQIGQEQGAVTVAAALACVDRLQGLTGARRFLDLGGGPGKVAVALADAYPQWQGMVFDLPETAEVAQRIIHRAGLEQRLESRGGDIGHDRIGEGYDLVWCSSVLHFLPELSRVITKIRDALVPGGYFVSVHAELPSGREAAARVLPYYLPLLMRGRRVWPQGAMIDLMRELGFESITSTELSYFPLAPAQVVIGRKDQS</sequence>
<dbReference type="GO" id="GO:0032259">
    <property type="term" value="P:methylation"/>
    <property type="evidence" value="ECO:0007669"/>
    <property type="project" value="UniProtKB-KW"/>
</dbReference>
<accession>A0ABT3KXJ1</accession>
<dbReference type="EMBL" id="QZCW01000003">
    <property type="protein sequence ID" value="MCW5323057.1"/>
    <property type="molecule type" value="Genomic_DNA"/>
</dbReference>
<reference evidence="7" key="1">
    <citation type="submission" date="2023-07" db="EMBL/GenBank/DDBJ databases">
        <title>Verminephrobacter genomes.</title>
        <authorList>
            <person name="Lund M.B."/>
        </authorList>
    </citation>
    <scope>NUCLEOTIDE SEQUENCE [LARGE SCALE GENOMIC DNA]</scope>
    <source>
        <strain evidence="7">AtM5-05</strain>
    </source>
</reference>
<evidence type="ECO:0000313" key="7">
    <source>
        <dbReference type="Proteomes" id="UP001208935"/>
    </source>
</evidence>
<dbReference type="PANTHER" id="PTHR43712">
    <property type="entry name" value="PUTATIVE (AFU_ORTHOLOGUE AFUA_4G14580)-RELATED"/>
    <property type="match status" value="1"/>
</dbReference>
<evidence type="ECO:0000313" key="6">
    <source>
        <dbReference type="EMBL" id="MCW5323057.1"/>
    </source>
</evidence>
<evidence type="ECO:0000256" key="1">
    <source>
        <dbReference type="ARBA" id="ARBA00022603"/>
    </source>
</evidence>
<comment type="caution">
    <text evidence="6">The sequence shown here is derived from an EMBL/GenBank/DDBJ whole genome shotgun (WGS) entry which is preliminary data.</text>
</comment>
<protein>
    <submittedName>
        <fullName evidence="6">Methyltransferase</fullName>
    </submittedName>
</protein>
<dbReference type="SUPFAM" id="SSF53335">
    <property type="entry name" value="S-adenosyl-L-methionine-dependent methyltransferases"/>
    <property type="match status" value="1"/>
</dbReference>
<dbReference type="Pfam" id="PF00891">
    <property type="entry name" value="Methyltransf_2"/>
    <property type="match status" value="1"/>
</dbReference>
<dbReference type="InterPro" id="IPR016461">
    <property type="entry name" value="COMT-like"/>
</dbReference>